<feature type="active site" evidence="9">
    <location>
        <position position="162"/>
    </location>
</feature>
<evidence type="ECO:0000256" key="3">
    <source>
        <dbReference type="ARBA" id="ARBA00022670"/>
    </source>
</evidence>
<dbReference type="HAMAP" id="MF_00161">
    <property type="entry name" value="LspA"/>
    <property type="match status" value="1"/>
</dbReference>
<sequence>MRRSFGSSIMNIESAPQSQRRSFLWGRTAPLALAFIVATVAVDQFHKWWMLSVYDIGSKGRVRIFPFFDITYVKNIGISYSLFDQESLLGQYLLTAFAVFASFCLWLWLNRSGASRLMAIALGLIIGGAIGNAIDRLRLGGVADFFSLHAYGYYWYVFNVADMAIVAGVLVLLYESFWGESH</sequence>
<keyword evidence="5 9" id="KW-0064">Aspartyl protease</keyword>
<keyword evidence="8 9" id="KW-0472">Membrane</keyword>
<feature type="active site" evidence="9">
    <location>
        <position position="144"/>
    </location>
</feature>
<reference evidence="12 13" key="1">
    <citation type="journal article" date="2013" name="Genome Announc.">
        <title>Genome sequences for three denitrifying bacterial strains isolated from a uranium- and nitrate-contaminated subsurface environment.</title>
        <authorList>
            <person name="Venkatramanan R."/>
            <person name="Prakash O."/>
            <person name="Woyke T."/>
            <person name="Chain P."/>
            <person name="Goodwin L.A."/>
            <person name="Watson D."/>
            <person name="Brooks S."/>
            <person name="Kostka J.E."/>
            <person name="Green S.J."/>
        </authorList>
    </citation>
    <scope>NUCLEOTIDE SEQUENCE [LARGE SCALE GENOMIC DNA]</scope>
    <source>
        <strain evidence="12 13">1NES1</strain>
    </source>
</reference>
<dbReference type="KEGG" id="hdt:HYPDE_36618"/>
<dbReference type="InterPro" id="IPR001872">
    <property type="entry name" value="Peptidase_A8"/>
</dbReference>
<evidence type="ECO:0000256" key="2">
    <source>
        <dbReference type="ARBA" id="ARBA00022475"/>
    </source>
</evidence>
<evidence type="ECO:0000313" key="12">
    <source>
        <dbReference type="EMBL" id="AGK58995.1"/>
    </source>
</evidence>
<dbReference type="STRING" id="670307.HYPDE_36618"/>
<evidence type="ECO:0000256" key="11">
    <source>
        <dbReference type="RuleBase" id="RU004181"/>
    </source>
</evidence>
<dbReference type="NCBIfam" id="TIGR00077">
    <property type="entry name" value="lspA"/>
    <property type="match status" value="1"/>
</dbReference>
<proteinExistence type="inferred from homology"/>
<dbReference type="GO" id="GO:0005886">
    <property type="term" value="C:plasma membrane"/>
    <property type="evidence" value="ECO:0007669"/>
    <property type="project" value="UniProtKB-SubCell"/>
</dbReference>
<organism evidence="12 13">
    <name type="scientific">Hyphomicrobium denitrificans 1NES1</name>
    <dbReference type="NCBI Taxonomy" id="670307"/>
    <lineage>
        <taxon>Bacteria</taxon>
        <taxon>Pseudomonadati</taxon>
        <taxon>Pseudomonadota</taxon>
        <taxon>Alphaproteobacteria</taxon>
        <taxon>Hyphomicrobiales</taxon>
        <taxon>Hyphomicrobiaceae</taxon>
        <taxon>Hyphomicrobium</taxon>
    </lineage>
</organism>
<keyword evidence="13" id="KW-1185">Reference proteome</keyword>
<dbReference type="EC" id="3.4.23.36" evidence="9"/>
<dbReference type="Pfam" id="PF01252">
    <property type="entry name" value="Peptidase_A8"/>
    <property type="match status" value="1"/>
</dbReference>
<evidence type="ECO:0000256" key="5">
    <source>
        <dbReference type="ARBA" id="ARBA00022750"/>
    </source>
</evidence>
<dbReference type="GO" id="GO:0006508">
    <property type="term" value="P:proteolysis"/>
    <property type="evidence" value="ECO:0007669"/>
    <property type="project" value="UniProtKB-KW"/>
</dbReference>
<dbReference type="GO" id="GO:0004190">
    <property type="term" value="F:aspartic-type endopeptidase activity"/>
    <property type="evidence" value="ECO:0007669"/>
    <property type="project" value="UniProtKB-UniRule"/>
</dbReference>
<comment type="pathway">
    <text evidence="9">Protein modification; lipoprotein biosynthesis (signal peptide cleavage).</text>
</comment>
<accession>N0BFX6</accession>
<dbReference type="PRINTS" id="PR00781">
    <property type="entry name" value="LIPOSIGPTASE"/>
</dbReference>
<keyword evidence="4 9" id="KW-0812">Transmembrane</keyword>
<keyword evidence="12" id="KW-0449">Lipoprotein</keyword>
<feature type="transmembrane region" description="Helical" evidence="9">
    <location>
        <begin position="154"/>
        <end position="174"/>
    </location>
</feature>
<comment type="subcellular location">
    <subcellularLocation>
        <location evidence="9">Cell membrane</location>
        <topology evidence="9">Multi-pass membrane protein</topology>
    </subcellularLocation>
</comment>
<feature type="transmembrane region" description="Helical" evidence="9">
    <location>
        <begin position="24"/>
        <end position="42"/>
    </location>
</feature>
<comment type="function">
    <text evidence="9 10">This protein specifically catalyzes the removal of signal peptides from prolipoproteins.</text>
</comment>
<evidence type="ECO:0000313" key="13">
    <source>
        <dbReference type="Proteomes" id="UP000005952"/>
    </source>
</evidence>
<evidence type="ECO:0000256" key="1">
    <source>
        <dbReference type="ARBA" id="ARBA00006139"/>
    </source>
</evidence>
<evidence type="ECO:0000256" key="4">
    <source>
        <dbReference type="ARBA" id="ARBA00022692"/>
    </source>
</evidence>
<dbReference type="eggNOG" id="COG0597">
    <property type="taxonomic scope" value="Bacteria"/>
</dbReference>
<evidence type="ECO:0000256" key="9">
    <source>
        <dbReference type="HAMAP-Rule" id="MF_00161"/>
    </source>
</evidence>
<evidence type="ECO:0000256" key="7">
    <source>
        <dbReference type="ARBA" id="ARBA00022989"/>
    </source>
</evidence>
<keyword evidence="3 9" id="KW-0645">Protease</keyword>
<comment type="similarity">
    <text evidence="1 9 11">Belongs to the peptidase A8 family.</text>
</comment>
<dbReference type="HOGENOM" id="CLU_083252_4_3_5"/>
<evidence type="ECO:0000256" key="8">
    <source>
        <dbReference type="ARBA" id="ARBA00023136"/>
    </source>
</evidence>
<dbReference type="PROSITE" id="PS00855">
    <property type="entry name" value="SPASE_II"/>
    <property type="match status" value="1"/>
</dbReference>
<evidence type="ECO:0000256" key="10">
    <source>
        <dbReference type="RuleBase" id="RU000594"/>
    </source>
</evidence>
<feature type="transmembrane region" description="Helical" evidence="9">
    <location>
        <begin position="89"/>
        <end position="109"/>
    </location>
</feature>
<comment type="catalytic activity">
    <reaction evidence="9 10">
        <text>Release of signal peptides from bacterial membrane prolipoproteins. Hydrolyzes -Xaa-Yaa-Zaa-|-(S,diacylglyceryl)Cys-, in which Xaa is hydrophobic (preferably Leu), and Yaa (Ala or Ser) and Zaa (Gly or Ala) have small, neutral side chains.</text>
        <dbReference type="EC" id="3.4.23.36"/>
    </reaction>
</comment>
<name>N0BFX6_9HYPH</name>
<dbReference type="Proteomes" id="UP000005952">
    <property type="component" value="Chromosome"/>
</dbReference>
<dbReference type="AlphaFoldDB" id="N0BFX6"/>
<evidence type="ECO:0000256" key="6">
    <source>
        <dbReference type="ARBA" id="ARBA00022801"/>
    </source>
</evidence>
<dbReference type="PANTHER" id="PTHR33695">
    <property type="entry name" value="LIPOPROTEIN SIGNAL PEPTIDASE"/>
    <property type="match status" value="1"/>
</dbReference>
<gene>
    <name evidence="9" type="primary">lspA</name>
    <name evidence="12" type="ORF">HYPDE_36618</name>
</gene>
<dbReference type="UniPathway" id="UPA00665"/>
<feature type="transmembrane region" description="Helical" evidence="9">
    <location>
        <begin position="116"/>
        <end position="134"/>
    </location>
</feature>
<dbReference type="EMBL" id="CP005587">
    <property type="protein sequence ID" value="AGK58995.1"/>
    <property type="molecule type" value="Genomic_DNA"/>
</dbReference>
<keyword evidence="7 9" id="KW-1133">Transmembrane helix</keyword>
<protein>
    <recommendedName>
        <fullName evidence="9">Lipoprotein signal peptidase</fullName>
        <ecNumber evidence="9">3.4.23.36</ecNumber>
    </recommendedName>
    <alternativeName>
        <fullName evidence="9">Prolipoprotein signal peptidase</fullName>
    </alternativeName>
    <alternativeName>
        <fullName evidence="9">Signal peptidase II</fullName>
        <shortName evidence="9">SPase II</shortName>
    </alternativeName>
</protein>
<keyword evidence="6 9" id="KW-0378">Hydrolase</keyword>
<keyword evidence="2 9" id="KW-1003">Cell membrane</keyword>
<dbReference type="PANTHER" id="PTHR33695:SF1">
    <property type="entry name" value="LIPOPROTEIN SIGNAL PEPTIDASE"/>
    <property type="match status" value="1"/>
</dbReference>